<dbReference type="InterPro" id="IPR036005">
    <property type="entry name" value="Creatinase/aminopeptidase-like"/>
</dbReference>
<dbReference type="InterPro" id="IPR000994">
    <property type="entry name" value="Pept_M24"/>
</dbReference>
<keyword evidence="3" id="KW-0645">Protease</keyword>
<dbReference type="RefSeq" id="WP_345431178.1">
    <property type="nucleotide sequence ID" value="NZ_BAABHK010000003.1"/>
</dbReference>
<dbReference type="SUPFAM" id="SSF53092">
    <property type="entry name" value="Creatinase/prolidase N-terminal domain"/>
    <property type="match status" value="1"/>
</dbReference>
<proteinExistence type="predicted"/>
<dbReference type="InterPro" id="IPR029149">
    <property type="entry name" value="Creatin/AminoP/Spt16_N"/>
</dbReference>
<comment type="caution">
    <text evidence="3">The sequence shown here is derived from an EMBL/GenBank/DDBJ whole genome shotgun (WGS) entry which is preliminary data.</text>
</comment>
<dbReference type="GO" id="GO:0004177">
    <property type="term" value="F:aminopeptidase activity"/>
    <property type="evidence" value="ECO:0007669"/>
    <property type="project" value="UniProtKB-KW"/>
</dbReference>
<dbReference type="SUPFAM" id="SSF55920">
    <property type="entry name" value="Creatinase/aminopeptidase"/>
    <property type="match status" value="1"/>
</dbReference>
<evidence type="ECO:0000259" key="1">
    <source>
        <dbReference type="Pfam" id="PF00557"/>
    </source>
</evidence>
<dbReference type="Gene3D" id="3.40.350.10">
    <property type="entry name" value="Creatinase/prolidase N-terminal domain"/>
    <property type="match status" value="1"/>
</dbReference>
<evidence type="ECO:0000259" key="2">
    <source>
        <dbReference type="Pfam" id="PF01321"/>
    </source>
</evidence>
<dbReference type="Proteomes" id="UP001501442">
    <property type="component" value="Unassembled WGS sequence"/>
</dbReference>
<gene>
    <name evidence="3" type="ORF">GCM10023196_028030</name>
</gene>
<organism evidence="3 4">
    <name type="scientific">Actinoallomurus vinaceus</name>
    <dbReference type="NCBI Taxonomy" id="1080074"/>
    <lineage>
        <taxon>Bacteria</taxon>
        <taxon>Bacillati</taxon>
        <taxon>Actinomycetota</taxon>
        <taxon>Actinomycetes</taxon>
        <taxon>Streptosporangiales</taxon>
        <taxon>Thermomonosporaceae</taxon>
        <taxon>Actinoallomurus</taxon>
    </lineage>
</organism>
<protein>
    <submittedName>
        <fullName evidence="3">Aminopeptidase P family protein</fullName>
    </submittedName>
</protein>
<keyword evidence="4" id="KW-1185">Reference proteome</keyword>
<evidence type="ECO:0000313" key="3">
    <source>
        <dbReference type="EMBL" id="GAA4625119.1"/>
    </source>
</evidence>
<evidence type="ECO:0000313" key="4">
    <source>
        <dbReference type="Proteomes" id="UP001501442"/>
    </source>
</evidence>
<feature type="domain" description="Peptidase M24" evidence="1">
    <location>
        <begin position="113"/>
        <end position="315"/>
    </location>
</feature>
<reference evidence="4" key="1">
    <citation type="journal article" date="2019" name="Int. J. Syst. Evol. Microbiol.">
        <title>The Global Catalogue of Microorganisms (GCM) 10K type strain sequencing project: providing services to taxonomists for standard genome sequencing and annotation.</title>
        <authorList>
            <consortium name="The Broad Institute Genomics Platform"/>
            <consortium name="The Broad Institute Genome Sequencing Center for Infectious Disease"/>
            <person name="Wu L."/>
            <person name="Ma J."/>
        </authorList>
    </citation>
    <scope>NUCLEOTIDE SEQUENCE [LARGE SCALE GENOMIC DNA]</scope>
    <source>
        <strain evidence="4">JCM 17939</strain>
    </source>
</reference>
<feature type="domain" description="Creatinase N-terminal" evidence="2">
    <location>
        <begin position="5"/>
        <end position="56"/>
    </location>
</feature>
<dbReference type="InterPro" id="IPR000587">
    <property type="entry name" value="Creatinase_N"/>
</dbReference>
<dbReference type="Pfam" id="PF00557">
    <property type="entry name" value="Peptidase_M24"/>
    <property type="match status" value="1"/>
</dbReference>
<dbReference type="InterPro" id="IPR050659">
    <property type="entry name" value="Peptidase_M24B"/>
</dbReference>
<sequence length="333" mass="35545">MSGERLDRLRALLTAHGVDALVLRPSSNLRYLTGATLRAFLVVTPDGPPVHVADAFGEAVSLIPTGARVAVDPQMPAHELLALQEALGPETPIASAAPLLAPLRMRKSAEEIELMDRAAIAVDRALVAARDLTWSGATEREMARQLRILLLESGHEEIVFVAVAAGENSADPYHRPSDRVINPGDAVRVNLGGRYGGHCSDTGRMFVVAEPPEDFEAMYSVVLAAQTAACEAVRPGVAVAEIDAIAREVIADSGYGAFILHRTGHGIGLDEYEPPYLTPEDGTVLDAGMTMSIGPGIYLPELYGARIEDVVVCTDFGARRLNQTPRLISVVDL</sequence>
<keyword evidence="3" id="KW-0031">Aminopeptidase</keyword>
<dbReference type="Pfam" id="PF01321">
    <property type="entry name" value="Creatinase_N"/>
    <property type="match status" value="1"/>
</dbReference>
<dbReference type="PANTHER" id="PTHR46112">
    <property type="entry name" value="AMINOPEPTIDASE"/>
    <property type="match status" value="1"/>
</dbReference>
<dbReference type="PANTHER" id="PTHR46112:SF3">
    <property type="entry name" value="AMINOPEPTIDASE YPDF"/>
    <property type="match status" value="1"/>
</dbReference>
<name>A0ABP8U8C6_9ACTN</name>
<accession>A0ABP8U8C6</accession>
<keyword evidence="3" id="KW-0378">Hydrolase</keyword>
<dbReference type="Gene3D" id="3.90.230.10">
    <property type="entry name" value="Creatinase/methionine aminopeptidase superfamily"/>
    <property type="match status" value="1"/>
</dbReference>
<dbReference type="EMBL" id="BAABHK010000003">
    <property type="protein sequence ID" value="GAA4625119.1"/>
    <property type="molecule type" value="Genomic_DNA"/>
</dbReference>